<accession>A0A9D1SSU3</accession>
<evidence type="ECO:0000256" key="1">
    <source>
        <dbReference type="SAM" id="MobiDB-lite"/>
    </source>
</evidence>
<dbReference type="AlphaFoldDB" id="A0A9D1SSU3"/>
<reference evidence="3" key="1">
    <citation type="submission" date="2020-10" db="EMBL/GenBank/DDBJ databases">
        <authorList>
            <person name="Gilroy R."/>
        </authorList>
    </citation>
    <scope>NUCLEOTIDE SEQUENCE</scope>
    <source>
        <strain evidence="3">ChiGjej2B2-16831</strain>
    </source>
</reference>
<sequence length="172" mass="18818">MERIRFERGGRRKDAPSTRLYAPTRDTEAYAYDPETGERLETAPLKATPIAARARSELKLSARIGIMFCAFVFAGMLVFVLSGYERISRAYSGINELNDEIEQIRLRINTLEADIECAVTMEQAQAYAESRGMRYPTQSQYLQSGSPIPVTGGTSPAGDAPDDGDGDGGAEP</sequence>
<keyword evidence="2" id="KW-0472">Membrane</keyword>
<feature type="transmembrane region" description="Helical" evidence="2">
    <location>
        <begin position="64"/>
        <end position="84"/>
    </location>
</feature>
<feature type="region of interest" description="Disordered" evidence="1">
    <location>
        <begin position="138"/>
        <end position="172"/>
    </location>
</feature>
<evidence type="ECO:0000313" key="3">
    <source>
        <dbReference type="EMBL" id="HIU93879.1"/>
    </source>
</evidence>
<comment type="caution">
    <text evidence="3">The sequence shown here is derived from an EMBL/GenBank/DDBJ whole genome shotgun (WGS) entry which is preliminary data.</text>
</comment>
<evidence type="ECO:0000313" key="4">
    <source>
        <dbReference type="Proteomes" id="UP000824128"/>
    </source>
</evidence>
<feature type="compositionally biased region" description="Acidic residues" evidence="1">
    <location>
        <begin position="160"/>
        <end position="172"/>
    </location>
</feature>
<protein>
    <submittedName>
        <fullName evidence="3">Uncharacterized protein</fullName>
    </submittedName>
</protein>
<evidence type="ECO:0000256" key="2">
    <source>
        <dbReference type="SAM" id="Phobius"/>
    </source>
</evidence>
<dbReference type="EMBL" id="DVNZ01000060">
    <property type="protein sequence ID" value="HIU93879.1"/>
    <property type="molecule type" value="Genomic_DNA"/>
</dbReference>
<dbReference type="Proteomes" id="UP000824128">
    <property type="component" value="Unassembled WGS sequence"/>
</dbReference>
<organism evidence="3 4">
    <name type="scientific">Candidatus Aphodomorpha intestinavium</name>
    <dbReference type="NCBI Taxonomy" id="2840672"/>
    <lineage>
        <taxon>Bacteria</taxon>
        <taxon>Bacillati</taxon>
        <taxon>Bacillota</taxon>
        <taxon>Clostridia</taxon>
        <taxon>Eubacteriales</taxon>
        <taxon>Candidatus Aphodomorpha</taxon>
    </lineage>
</organism>
<proteinExistence type="predicted"/>
<reference evidence="3" key="2">
    <citation type="journal article" date="2021" name="PeerJ">
        <title>Extensive microbial diversity within the chicken gut microbiome revealed by metagenomics and culture.</title>
        <authorList>
            <person name="Gilroy R."/>
            <person name="Ravi A."/>
            <person name="Getino M."/>
            <person name="Pursley I."/>
            <person name="Horton D.L."/>
            <person name="Alikhan N.F."/>
            <person name="Baker D."/>
            <person name="Gharbi K."/>
            <person name="Hall N."/>
            <person name="Watson M."/>
            <person name="Adriaenssens E.M."/>
            <person name="Foster-Nyarko E."/>
            <person name="Jarju S."/>
            <person name="Secka A."/>
            <person name="Antonio M."/>
            <person name="Oren A."/>
            <person name="Chaudhuri R.R."/>
            <person name="La Ragione R."/>
            <person name="Hildebrand F."/>
            <person name="Pallen M.J."/>
        </authorList>
    </citation>
    <scope>NUCLEOTIDE SEQUENCE</scope>
    <source>
        <strain evidence="3">ChiGjej2B2-16831</strain>
    </source>
</reference>
<name>A0A9D1SSU3_9FIRM</name>
<keyword evidence="2" id="KW-1133">Transmembrane helix</keyword>
<gene>
    <name evidence="3" type="ORF">IAD24_01850</name>
</gene>
<keyword evidence="2" id="KW-0812">Transmembrane</keyword>